<dbReference type="Gene3D" id="3.40.630.30">
    <property type="match status" value="1"/>
</dbReference>
<accession>A0A7W7D0T4</accession>
<dbReference type="PROSITE" id="PS51186">
    <property type="entry name" value="GNAT"/>
    <property type="match status" value="1"/>
</dbReference>
<dbReference type="SUPFAM" id="SSF55729">
    <property type="entry name" value="Acyl-CoA N-acyltransferases (Nat)"/>
    <property type="match status" value="1"/>
</dbReference>
<dbReference type="InterPro" id="IPR051531">
    <property type="entry name" value="N-acetyltransferase"/>
</dbReference>
<proteinExistence type="predicted"/>
<evidence type="ECO:0000313" key="2">
    <source>
        <dbReference type="EMBL" id="MBB4697879.1"/>
    </source>
</evidence>
<protein>
    <submittedName>
        <fullName evidence="2">RimJ/RimL family protein N-acetyltransferase</fullName>
    </submittedName>
</protein>
<dbReference type="AlphaFoldDB" id="A0A7W7D0T4"/>
<dbReference type="CDD" id="cd04301">
    <property type="entry name" value="NAT_SF"/>
    <property type="match status" value="1"/>
</dbReference>
<organism evidence="2 3">
    <name type="scientific">Paractinoplanes abujensis</name>
    <dbReference type="NCBI Taxonomy" id="882441"/>
    <lineage>
        <taxon>Bacteria</taxon>
        <taxon>Bacillati</taxon>
        <taxon>Actinomycetota</taxon>
        <taxon>Actinomycetes</taxon>
        <taxon>Micromonosporales</taxon>
        <taxon>Micromonosporaceae</taxon>
        <taxon>Paractinoplanes</taxon>
    </lineage>
</organism>
<dbReference type="Proteomes" id="UP000542742">
    <property type="component" value="Unassembled WGS sequence"/>
</dbReference>
<dbReference type="PANTHER" id="PTHR43792">
    <property type="entry name" value="GNAT FAMILY, PUTATIVE (AFU_ORTHOLOGUE AFUA_3G00765)-RELATED-RELATED"/>
    <property type="match status" value="1"/>
</dbReference>
<gene>
    <name evidence="2" type="ORF">BKA14_008027</name>
</gene>
<reference evidence="2 3" key="1">
    <citation type="submission" date="2020-08" db="EMBL/GenBank/DDBJ databases">
        <title>Sequencing the genomes of 1000 actinobacteria strains.</title>
        <authorList>
            <person name="Klenk H.-P."/>
        </authorList>
    </citation>
    <scope>NUCLEOTIDE SEQUENCE [LARGE SCALE GENOMIC DNA]</scope>
    <source>
        <strain evidence="2 3">DSM 45518</strain>
    </source>
</reference>
<feature type="domain" description="N-acetyltransferase" evidence="1">
    <location>
        <begin position="3"/>
        <end position="165"/>
    </location>
</feature>
<dbReference type="RefSeq" id="WP_184955951.1">
    <property type="nucleotide sequence ID" value="NZ_BOMC01000025.1"/>
</dbReference>
<evidence type="ECO:0000259" key="1">
    <source>
        <dbReference type="PROSITE" id="PS51186"/>
    </source>
</evidence>
<evidence type="ECO:0000313" key="3">
    <source>
        <dbReference type="Proteomes" id="UP000542742"/>
    </source>
</evidence>
<dbReference type="Pfam" id="PF13302">
    <property type="entry name" value="Acetyltransf_3"/>
    <property type="match status" value="1"/>
</dbReference>
<dbReference type="EMBL" id="JACHMF010000001">
    <property type="protein sequence ID" value="MBB4697879.1"/>
    <property type="molecule type" value="Genomic_DNA"/>
</dbReference>
<keyword evidence="2" id="KW-0808">Transferase</keyword>
<dbReference type="InterPro" id="IPR016181">
    <property type="entry name" value="Acyl_CoA_acyltransferase"/>
</dbReference>
<sequence length="169" mass="18524">MRITLRALTEEDVEAHNAGEDEHTVRWLNGAPGTAETTAAHFRKLAGNARAGRGKRGFGVCLDNRLAGYVDYDPDVIDGLEPGDVNISYAVHPWARGRGVAGEAVRLILEHMRENRIGTRAAIRVDPDNLASVRVAEKSGFTYIRTFTSDSDQQPDGTPATLRLYVHDV</sequence>
<dbReference type="InterPro" id="IPR000182">
    <property type="entry name" value="GNAT_dom"/>
</dbReference>
<comment type="caution">
    <text evidence="2">The sequence shown here is derived from an EMBL/GenBank/DDBJ whole genome shotgun (WGS) entry which is preliminary data.</text>
</comment>
<dbReference type="GO" id="GO:0016747">
    <property type="term" value="F:acyltransferase activity, transferring groups other than amino-acyl groups"/>
    <property type="evidence" value="ECO:0007669"/>
    <property type="project" value="InterPro"/>
</dbReference>
<keyword evidence="3" id="KW-1185">Reference proteome</keyword>
<dbReference type="PANTHER" id="PTHR43792:SF16">
    <property type="entry name" value="N-ACETYLTRANSFERASE DOMAIN-CONTAINING PROTEIN"/>
    <property type="match status" value="1"/>
</dbReference>
<name>A0A7W7D0T4_9ACTN</name>